<evidence type="ECO:0000256" key="2">
    <source>
        <dbReference type="ARBA" id="ARBA00022801"/>
    </source>
</evidence>
<dbReference type="CDD" id="cd16150">
    <property type="entry name" value="sulfatase_like"/>
    <property type="match status" value="1"/>
</dbReference>
<evidence type="ECO:0000256" key="1">
    <source>
        <dbReference type="ARBA" id="ARBA00022723"/>
    </source>
</evidence>
<accession>A0ABS6D1N8</accession>
<proteinExistence type="predicted"/>
<evidence type="ECO:0000313" key="5">
    <source>
        <dbReference type="Proteomes" id="UP000723714"/>
    </source>
</evidence>
<dbReference type="EMBL" id="JABACJ020000003">
    <property type="protein sequence ID" value="MBU3875245.1"/>
    <property type="molecule type" value="Genomic_DNA"/>
</dbReference>
<gene>
    <name evidence="4" type="ORF">HGO97_005370</name>
</gene>
<organism evidence="4 5">
    <name type="scientific">Faecalicatena faecalis</name>
    <dbReference type="NCBI Taxonomy" id="2726362"/>
    <lineage>
        <taxon>Bacteria</taxon>
        <taxon>Bacillati</taxon>
        <taxon>Bacillota</taxon>
        <taxon>Clostridia</taxon>
        <taxon>Lachnospirales</taxon>
        <taxon>Lachnospiraceae</taxon>
        <taxon>Faecalicatena</taxon>
    </lineage>
</organism>
<reference evidence="4 5" key="1">
    <citation type="submission" date="2021-06" db="EMBL/GenBank/DDBJ databases">
        <title>Faecalicatena sp. nov. isolated from porcine feces.</title>
        <authorList>
            <person name="Oh B.S."/>
            <person name="Lee J.H."/>
        </authorList>
    </citation>
    <scope>NUCLEOTIDE SEQUENCE [LARGE SCALE GENOMIC DNA]</scope>
    <source>
        <strain evidence="4 5">AGMB00832</strain>
    </source>
</reference>
<protein>
    <submittedName>
        <fullName evidence="4">Sulfatase-like hydrolase/transferase</fullName>
    </submittedName>
</protein>
<keyword evidence="1" id="KW-0479">Metal-binding</keyword>
<keyword evidence="5" id="KW-1185">Reference proteome</keyword>
<comment type="caution">
    <text evidence="4">The sequence shown here is derived from an EMBL/GenBank/DDBJ whole genome shotgun (WGS) entry which is preliminary data.</text>
</comment>
<evidence type="ECO:0000259" key="3">
    <source>
        <dbReference type="Pfam" id="PF00884"/>
    </source>
</evidence>
<dbReference type="Proteomes" id="UP000723714">
    <property type="component" value="Unassembled WGS sequence"/>
</dbReference>
<dbReference type="PANTHER" id="PTHR45953:SF1">
    <property type="entry name" value="IDURONATE 2-SULFATASE"/>
    <property type="match status" value="1"/>
</dbReference>
<dbReference type="InterPro" id="IPR000917">
    <property type="entry name" value="Sulfatase_N"/>
</dbReference>
<dbReference type="PANTHER" id="PTHR45953">
    <property type="entry name" value="IDURONATE 2-SULFATASE"/>
    <property type="match status" value="1"/>
</dbReference>
<keyword evidence="2" id="KW-0378">Hydrolase</keyword>
<dbReference type="Pfam" id="PF00884">
    <property type="entry name" value="Sulfatase"/>
    <property type="match status" value="1"/>
</dbReference>
<evidence type="ECO:0000313" key="4">
    <source>
        <dbReference type="EMBL" id="MBU3875245.1"/>
    </source>
</evidence>
<name>A0ABS6D1N8_9FIRM</name>
<sequence>MSKEDPRRRPNIIILNPDEMRSDSLGHLGNPAAHTPRMDALAREEGVSFSNAFCQNPVCVPSRCSFLTGLYPHTRGHRTMRHLLHQEEKSLFSELKDAGYYVWINGRGDLYAGQVEGLDKKHADEVYFYDKNEKITPVNPLTMKQVEAQKKEKRNPYMCFEGVVEMDGGPDVPHTLGAIDAILNRTEPNKPLCLFLGWMNPHPEYRIEKKYRDLIDADKIPDRIDYQSCVDKSLMLQKIHELSKTEDVTEEEWRELRAVYLAQCAKVDEMVGMVCDALKEVGEYDNSAIFILSDHGDFTGDYSVAEKAQNSFENCLVKVPLLIKPPKWEKADPGVSESLTELVDFYATVLDYAGVEPSETHFGYTLRPVIEDRSMPNRQYVFCEGGRNPGETHCDEWHSKGGRGPAVGSSLYPKVTAQKDDNCHEKGTMIFDGRIKYIHRPSGRDELYDLFEDPGECRNIIASADQELLYRLKSKMLDWYQQTCDIVPKKLDERNSFEQTWTFVRGICPPGKEEKVREYLKTGVEWPDALRYCVELWMQIGKEGNYDETLL</sequence>
<dbReference type="RefSeq" id="WP_216240148.1">
    <property type="nucleotide sequence ID" value="NZ_JABACJ020000003.1"/>
</dbReference>
<feature type="domain" description="Sulfatase N-terminal" evidence="3">
    <location>
        <begin position="10"/>
        <end position="355"/>
    </location>
</feature>